<reference evidence="3 4" key="1">
    <citation type="submission" date="2018-08" db="EMBL/GenBank/DDBJ databases">
        <title>Henriciella mobilis sp. nov., isolated from seawater.</title>
        <authorList>
            <person name="Cheng H."/>
            <person name="Wu Y.-H."/>
            <person name="Xu X.-W."/>
            <person name="Guo L.-L."/>
        </authorList>
    </citation>
    <scope>NUCLEOTIDE SEQUENCE [LARGE SCALE GENOMIC DNA]</scope>
    <source>
        <strain evidence="3 4">CCUG67844</strain>
    </source>
</reference>
<dbReference type="InterPro" id="IPR000683">
    <property type="entry name" value="Gfo/Idh/MocA-like_OxRdtase_N"/>
</dbReference>
<dbReference type="InterPro" id="IPR036291">
    <property type="entry name" value="NAD(P)-bd_dom_sf"/>
</dbReference>
<feature type="domain" description="Gfo/Idh/MocA-like oxidoreductase N-terminal" evidence="1">
    <location>
        <begin position="4"/>
        <end position="119"/>
    </location>
</feature>
<name>A0A399RGN1_9PROT</name>
<proteinExistence type="predicted"/>
<comment type="caution">
    <text evidence="3">The sequence shown here is derived from an EMBL/GenBank/DDBJ whole genome shotgun (WGS) entry which is preliminary data.</text>
</comment>
<sequence>MSLKTGLIGAGVFGGYHAGKIAEAQTTDFVGVFDPDAARAAELAEKHGVKLFASQAELFAAADAVLIACPAIYHAETVEAALAASCHVLVEKPLALTGETAKALAAKADAAGLVLQVGHQERLVLKEMGLFDLPETPTEIEAWRESPPAPTGRAGDVSVIFDLMIHDLDMVACLMGRADKIEGQGAIIHSGHIDEATATLSFANDSRAVVSSSRAAEERRRKMRLAFKSGEIEIDFLTREVRNTTPFEVRADVSQSLPDPLGAADHAFFAACRGEGPVLVPGREAVEAVRVAEALETTIKTTTGA</sequence>
<dbReference type="SUPFAM" id="SSF55347">
    <property type="entry name" value="Glyceraldehyde-3-phosphate dehydrogenase-like, C-terminal domain"/>
    <property type="match status" value="1"/>
</dbReference>
<dbReference type="OrthoDB" id="9815825at2"/>
<dbReference type="InterPro" id="IPR055170">
    <property type="entry name" value="GFO_IDH_MocA-like_dom"/>
</dbReference>
<dbReference type="Gene3D" id="3.30.360.10">
    <property type="entry name" value="Dihydrodipicolinate Reductase, domain 2"/>
    <property type="match status" value="1"/>
</dbReference>
<dbReference type="EMBL" id="QWGA01000007">
    <property type="protein sequence ID" value="RIJ28859.1"/>
    <property type="molecule type" value="Genomic_DNA"/>
</dbReference>
<evidence type="ECO:0000313" key="3">
    <source>
        <dbReference type="EMBL" id="RIJ28859.1"/>
    </source>
</evidence>
<organism evidence="3 4">
    <name type="scientific">Henriciella algicola</name>
    <dbReference type="NCBI Taxonomy" id="1608422"/>
    <lineage>
        <taxon>Bacteria</taxon>
        <taxon>Pseudomonadati</taxon>
        <taxon>Pseudomonadota</taxon>
        <taxon>Alphaproteobacteria</taxon>
        <taxon>Hyphomonadales</taxon>
        <taxon>Hyphomonadaceae</taxon>
        <taxon>Henriciella</taxon>
    </lineage>
</organism>
<dbReference type="Gene3D" id="3.40.50.720">
    <property type="entry name" value="NAD(P)-binding Rossmann-like Domain"/>
    <property type="match status" value="1"/>
</dbReference>
<accession>A0A399RGN1</accession>
<protein>
    <submittedName>
        <fullName evidence="3">Gfo/Idh/MocA family oxidoreductase</fullName>
    </submittedName>
</protein>
<dbReference type="PANTHER" id="PTHR43377">
    <property type="entry name" value="BILIVERDIN REDUCTASE A"/>
    <property type="match status" value="1"/>
</dbReference>
<dbReference type="GO" id="GO:0000166">
    <property type="term" value="F:nucleotide binding"/>
    <property type="evidence" value="ECO:0007669"/>
    <property type="project" value="InterPro"/>
</dbReference>
<dbReference type="Pfam" id="PF01408">
    <property type="entry name" value="GFO_IDH_MocA"/>
    <property type="match status" value="1"/>
</dbReference>
<dbReference type="SUPFAM" id="SSF51735">
    <property type="entry name" value="NAD(P)-binding Rossmann-fold domains"/>
    <property type="match status" value="1"/>
</dbReference>
<evidence type="ECO:0000259" key="1">
    <source>
        <dbReference type="Pfam" id="PF01408"/>
    </source>
</evidence>
<evidence type="ECO:0000259" key="2">
    <source>
        <dbReference type="Pfam" id="PF22725"/>
    </source>
</evidence>
<dbReference type="RefSeq" id="WP_119454280.1">
    <property type="nucleotide sequence ID" value="NZ_QWGA01000007.1"/>
</dbReference>
<feature type="domain" description="GFO/IDH/MocA-like oxidoreductase" evidence="2">
    <location>
        <begin position="156"/>
        <end position="232"/>
    </location>
</feature>
<evidence type="ECO:0000313" key="4">
    <source>
        <dbReference type="Proteomes" id="UP000265845"/>
    </source>
</evidence>
<keyword evidence="4" id="KW-1185">Reference proteome</keyword>
<dbReference type="AlphaFoldDB" id="A0A399RGN1"/>
<gene>
    <name evidence="3" type="ORF">D1222_10815</name>
</gene>
<dbReference type="PANTHER" id="PTHR43377:SF1">
    <property type="entry name" value="BILIVERDIN REDUCTASE A"/>
    <property type="match status" value="1"/>
</dbReference>
<dbReference type="Proteomes" id="UP000265845">
    <property type="component" value="Unassembled WGS sequence"/>
</dbReference>
<dbReference type="InterPro" id="IPR051450">
    <property type="entry name" value="Gfo/Idh/MocA_Oxidoreductases"/>
</dbReference>
<dbReference type="Pfam" id="PF22725">
    <property type="entry name" value="GFO_IDH_MocA_C3"/>
    <property type="match status" value="1"/>
</dbReference>